<name>A0A0E9V4X0_ANGAN</name>
<dbReference type="AlphaFoldDB" id="A0A0E9V4X0"/>
<reference evidence="1" key="1">
    <citation type="submission" date="2014-11" db="EMBL/GenBank/DDBJ databases">
        <authorList>
            <person name="Amaro Gonzalez C."/>
        </authorList>
    </citation>
    <scope>NUCLEOTIDE SEQUENCE</scope>
</reference>
<dbReference type="EMBL" id="GBXM01036087">
    <property type="protein sequence ID" value="JAH72490.1"/>
    <property type="molecule type" value="Transcribed_RNA"/>
</dbReference>
<protein>
    <submittedName>
        <fullName evidence="1">Uncharacterized protein</fullName>
    </submittedName>
</protein>
<accession>A0A0E9V4X0</accession>
<reference evidence="1" key="2">
    <citation type="journal article" date="2015" name="Fish Shellfish Immunol.">
        <title>Early steps in the European eel (Anguilla anguilla)-Vibrio vulnificus interaction in the gills: Role of the RtxA13 toxin.</title>
        <authorList>
            <person name="Callol A."/>
            <person name="Pajuelo D."/>
            <person name="Ebbesson L."/>
            <person name="Teles M."/>
            <person name="MacKenzie S."/>
            <person name="Amaro C."/>
        </authorList>
    </citation>
    <scope>NUCLEOTIDE SEQUENCE</scope>
</reference>
<organism evidence="1">
    <name type="scientific">Anguilla anguilla</name>
    <name type="common">European freshwater eel</name>
    <name type="synonym">Muraena anguilla</name>
    <dbReference type="NCBI Taxonomy" id="7936"/>
    <lineage>
        <taxon>Eukaryota</taxon>
        <taxon>Metazoa</taxon>
        <taxon>Chordata</taxon>
        <taxon>Craniata</taxon>
        <taxon>Vertebrata</taxon>
        <taxon>Euteleostomi</taxon>
        <taxon>Actinopterygii</taxon>
        <taxon>Neopterygii</taxon>
        <taxon>Teleostei</taxon>
        <taxon>Anguilliformes</taxon>
        <taxon>Anguillidae</taxon>
        <taxon>Anguilla</taxon>
    </lineage>
</organism>
<proteinExistence type="predicted"/>
<evidence type="ECO:0000313" key="1">
    <source>
        <dbReference type="EMBL" id="JAH72490.1"/>
    </source>
</evidence>
<sequence length="30" mass="3371">MLICQHLSKSKFASQMFGSFSPGSMVDCRF</sequence>